<proteinExistence type="predicted"/>
<dbReference type="EMBL" id="JH611157">
    <property type="protein sequence ID" value="EJP71365.1"/>
    <property type="molecule type" value="Genomic_DNA"/>
</dbReference>
<organism evidence="1 2">
    <name type="scientific">SAR86 cluster bacterium SAR86A</name>
    <dbReference type="NCBI Taxonomy" id="1123866"/>
    <lineage>
        <taxon>Bacteria</taxon>
        <taxon>Pseudomonadati</taxon>
        <taxon>Pseudomonadota</taxon>
        <taxon>Gammaproteobacteria</taxon>
        <taxon>SAR86 cluster</taxon>
    </lineage>
</organism>
<dbReference type="AlphaFoldDB" id="J4WPP1"/>
<evidence type="ECO:0000313" key="1">
    <source>
        <dbReference type="EMBL" id="EJP71365.1"/>
    </source>
</evidence>
<name>J4WPP1_9GAMM</name>
<dbReference type="HOGENOM" id="CLU_186875_1_1_6"/>
<dbReference type="Pfam" id="PF09526">
    <property type="entry name" value="DUF2387"/>
    <property type="match status" value="1"/>
</dbReference>
<evidence type="ECO:0000313" key="2">
    <source>
        <dbReference type="Proteomes" id="UP000010305"/>
    </source>
</evidence>
<gene>
    <name evidence="1" type="ORF">NT01SARS_1172</name>
</gene>
<accession>J4WPP1</accession>
<dbReference type="InterPro" id="IPR012658">
    <property type="entry name" value="YheV"/>
</dbReference>
<dbReference type="SUPFAM" id="SSF57783">
    <property type="entry name" value="Zinc beta-ribbon"/>
    <property type="match status" value="1"/>
</dbReference>
<sequence length="69" mass="8052">MKRFVQFIAGAICPDCKSKDTIALNPTNDEIYCVKCNFVEKRPETNDLKKNEEIKVINIKDYKKNKDNK</sequence>
<reference evidence="1 2" key="1">
    <citation type="journal article" date="2012" name="ISME J.">
        <title>Genomic insights to SAR86, an abundant and uncultivated marine bacterial lineage.</title>
        <authorList>
            <person name="Dupont C.L."/>
            <person name="Rusch D.B."/>
            <person name="Yooseph S."/>
            <person name="Lombardo M.J."/>
            <person name="Richter R.A."/>
            <person name="Valas R."/>
            <person name="Novotny M."/>
            <person name="Yee-Greenbaum J."/>
            <person name="Selengut J.D."/>
            <person name="Haft D.H."/>
            <person name="Halpern A.L."/>
            <person name="Lasken R.S."/>
            <person name="Nealson K."/>
            <person name="Friedman R."/>
            <person name="Venter J.C."/>
        </authorList>
    </citation>
    <scope>NUCLEOTIDE SEQUENCE [LARGE SCALE GENOMIC DNA]</scope>
</reference>
<dbReference type="Proteomes" id="UP000010305">
    <property type="component" value="Unassembled WGS sequence"/>
</dbReference>
<protein>
    <submittedName>
        <fullName evidence="1">Uncharacterized protein</fullName>
    </submittedName>
</protein>
<dbReference type="STRING" id="1123866.NT01SARS_1172"/>